<keyword evidence="2" id="KW-0539">Nucleus</keyword>
<proteinExistence type="predicted"/>
<accession>R4XEI5</accession>
<reference evidence="4 5" key="1">
    <citation type="journal article" date="2013" name="MBio">
        <title>Genome sequencing of the plant pathogen Taphrina deformans, the causal agent of peach leaf curl.</title>
        <authorList>
            <person name="Cisse O.H."/>
            <person name="Almeida J.M.G.C.F."/>
            <person name="Fonseca A."/>
            <person name="Kumar A.A."/>
            <person name="Salojaervi J."/>
            <person name="Overmyer K."/>
            <person name="Hauser P.M."/>
            <person name="Pagni M."/>
        </authorList>
    </citation>
    <scope>NUCLEOTIDE SEQUENCE [LARGE SCALE GENOMIC DNA]</scope>
    <source>
        <strain evidence="5">PYCC 5710 / ATCC 11124 / CBS 356.35 / IMI 108563 / JCM 9778 / NBRC 8474</strain>
    </source>
</reference>
<dbReference type="GO" id="GO:0000724">
    <property type="term" value="P:double-strand break repair via homologous recombination"/>
    <property type="evidence" value="ECO:0007669"/>
    <property type="project" value="TreeGrafter"/>
</dbReference>
<dbReference type="GO" id="GO:0003697">
    <property type="term" value="F:single-stranded DNA binding"/>
    <property type="evidence" value="ECO:0007669"/>
    <property type="project" value="TreeGrafter"/>
</dbReference>
<feature type="compositionally biased region" description="Gly residues" evidence="3">
    <location>
        <begin position="119"/>
        <end position="131"/>
    </location>
</feature>
<keyword evidence="5" id="KW-1185">Reference proteome</keyword>
<dbReference type="GO" id="GO:0005815">
    <property type="term" value="C:microtubule organizing center"/>
    <property type="evidence" value="ECO:0007669"/>
    <property type="project" value="TreeGrafter"/>
</dbReference>
<dbReference type="Proteomes" id="UP000013776">
    <property type="component" value="Unassembled WGS sequence"/>
</dbReference>
<dbReference type="InterPro" id="IPR027417">
    <property type="entry name" value="P-loop_NTPase"/>
</dbReference>
<evidence type="ECO:0000256" key="2">
    <source>
        <dbReference type="ARBA" id="ARBA00023242"/>
    </source>
</evidence>
<dbReference type="STRING" id="1097556.R4XEI5"/>
<dbReference type="GO" id="GO:0033063">
    <property type="term" value="C:Rad51B-Rad51C-Rad51D-XRCC2 complex"/>
    <property type="evidence" value="ECO:0007669"/>
    <property type="project" value="TreeGrafter"/>
</dbReference>
<evidence type="ECO:0000313" key="4">
    <source>
        <dbReference type="EMBL" id="CCG84072.1"/>
    </source>
</evidence>
<evidence type="ECO:0000256" key="1">
    <source>
        <dbReference type="ARBA" id="ARBA00004123"/>
    </source>
</evidence>
<dbReference type="GO" id="GO:0000723">
    <property type="term" value="P:telomere maintenance"/>
    <property type="evidence" value="ECO:0007669"/>
    <property type="project" value="TreeGrafter"/>
</dbReference>
<dbReference type="SUPFAM" id="SSF52540">
    <property type="entry name" value="P-loop containing nucleoside triphosphate hydrolases"/>
    <property type="match status" value="1"/>
</dbReference>
<dbReference type="GO" id="GO:0000400">
    <property type="term" value="F:four-way junction DNA binding"/>
    <property type="evidence" value="ECO:0007669"/>
    <property type="project" value="TreeGrafter"/>
</dbReference>
<sequence>MAELIAAREGDAGMLNRIQITRCLNLYGVIEVIQEISATLTTTTTTMGAAAGPGERIGMVVIDSISNPVALMMQKGQTPGHDLMVCVMRELTVLSRRDVSVLLVNATVRADPRRREEGPGAGAGGGGGGGSNRDAAFSGVQIKPALGNTWPHLVDYSMLIYPVPEGTVRVPGKRGYIQEIIRSRVGGTGEWEMCWQEIDPQGVT</sequence>
<dbReference type="AlphaFoldDB" id="R4XEI5"/>
<dbReference type="Gene3D" id="3.40.50.300">
    <property type="entry name" value="P-loop containing nucleotide triphosphate hydrolases"/>
    <property type="match status" value="1"/>
</dbReference>
<dbReference type="VEuPathDB" id="FungiDB:TAPDE_004446"/>
<protein>
    <recommendedName>
        <fullName evidence="6">DNA recombination and repair protein Rad51-like C-terminal domain-containing protein</fullName>
    </recommendedName>
</protein>
<dbReference type="PANTHER" id="PTHR46457">
    <property type="entry name" value="DNA REPAIR PROTEIN RAD51 HOMOLOG 4"/>
    <property type="match status" value="1"/>
</dbReference>
<dbReference type="GO" id="GO:0008094">
    <property type="term" value="F:ATP-dependent activity, acting on DNA"/>
    <property type="evidence" value="ECO:0007669"/>
    <property type="project" value="TreeGrafter"/>
</dbReference>
<comment type="caution">
    <text evidence="4">The sequence shown here is derived from an EMBL/GenBank/DDBJ whole genome shotgun (WGS) entry which is preliminary data.</text>
</comment>
<dbReference type="InterPro" id="IPR051988">
    <property type="entry name" value="HRR_RAD51_Paralog"/>
</dbReference>
<feature type="region of interest" description="Disordered" evidence="3">
    <location>
        <begin position="112"/>
        <end position="134"/>
    </location>
</feature>
<dbReference type="GO" id="GO:0005657">
    <property type="term" value="C:replication fork"/>
    <property type="evidence" value="ECO:0007669"/>
    <property type="project" value="TreeGrafter"/>
</dbReference>
<dbReference type="OrthoDB" id="336321at2759"/>
<evidence type="ECO:0000313" key="5">
    <source>
        <dbReference type="Proteomes" id="UP000013776"/>
    </source>
</evidence>
<evidence type="ECO:0008006" key="6">
    <source>
        <dbReference type="Google" id="ProtNLM"/>
    </source>
</evidence>
<gene>
    <name evidence="4" type="ORF">TAPDE_004446</name>
</gene>
<organism evidence="4 5">
    <name type="scientific">Taphrina deformans (strain PYCC 5710 / ATCC 11124 / CBS 356.35 / IMI 108563 / JCM 9778 / NBRC 8474)</name>
    <name type="common">Peach leaf curl fungus</name>
    <name type="synonym">Lalaria deformans</name>
    <dbReference type="NCBI Taxonomy" id="1097556"/>
    <lineage>
        <taxon>Eukaryota</taxon>
        <taxon>Fungi</taxon>
        <taxon>Dikarya</taxon>
        <taxon>Ascomycota</taxon>
        <taxon>Taphrinomycotina</taxon>
        <taxon>Taphrinomycetes</taxon>
        <taxon>Taphrinales</taxon>
        <taxon>Taphrinaceae</taxon>
        <taxon>Taphrina</taxon>
    </lineage>
</organism>
<dbReference type="GO" id="GO:0007131">
    <property type="term" value="P:reciprocal meiotic recombination"/>
    <property type="evidence" value="ECO:0007669"/>
    <property type="project" value="TreeGrafter"/>
</dbReference>
<evidence type="ECO:0000256" key="3">
    <source>
        <dbReference type="SAM" id="MobiDB-lite"/>
    </source>
</evidence>
<dbReference type="EMBL" id="CAHR02000198">
    <property type="protein sequence ID" value="CCG84072.1"/>
    <property type="molecule type" value="Genomic_DNA"/>
</dbReference>
<name>R4XEI5_TAPDE</name>
<dbReference type="PANTHER" id="PTHR46457:SF1">
    <property type="entry name" value="DNA REPAIR PROTEIN RAD51 HOMOLOG 4"/>
    <property type="match status" value="1"/>
</dbReference>
<dbReference type="GO" id="GO:0042148">
    <property type="term" value="P:DNA strand invasion"/>
    <property type="evidence" value="ECO:0007669"/>
    <property type="project" value="TreeGrafter"/>
</dbReference>
<comment type="subcellular location">
    <subcellularLocation>
        <location evidence="1">Nucleus</location>
    </subcellularLocation>
</comment>